<proteinExistence type="predicted"/>
<accession>A0A9X3CSV5</accession>
<reference evidence="2" key="1">
    <citation type="submission" date="2022-02" db="EMBL/GenBank/DDBJ databases">
        <title>Vibrio sp. nov, a new bacterium isolated from seawater.</title>
        <authorList>
            <person name="Yuan Y."/>
        </authorList>
    </citation>
    <scope>NUCLEOTIDE SEQUENCE</scope>
    <source>
        <strain evidence="2">ZSDZ65</strain>
    </source>
</reference>
<evidence type="ECO:0000313" key="3">
    <source>
        <dbReference type="Proteomes" id="UP001155587"/>
    </source>
</evidence>
<evidence type="ECO:0000313" key="2">
    <source>
        <dbReference type="EMBL" id="MCW8349063.1"/>
    </source>
</evidence>
<feature type="chain" id="PRO_5040883718" evidence="1">
    <location>
        <begin position="22"/>
        <end position="157"/>
    </location>
</feature>
<dbReference type="InterPro" id="IPR007540">
    <property type="entry name" value="Fimbrial_CS1-type"/>
</dbReference>
<dbReference type="AlphaFoldDB" id="A0A9X3CSV5"/>
<protein>
    <submittedName>
        <fullName evidence="2">Fimbrial protein</fullName>
    </submittedName>
</protein>
<dbReference type="Proteomes" id="UP001155587">
    <property type="component" value="Unassembled WGS sequence"/>
</dbReference>
<dbReference type="Pfam" id="PF04449">
    <property type="entry name" value="Fimbrial_CS1"/>
    <property type="match status" value="1"/>
</dbReference>
<comment type="caution">
    <text evidence="2">The sequence shown here is derived from an EMBL/GenBank/DDBJ whole genome shotgun (WGS) entry which is preliminary data.</text>
</comment>
<name>A0A9X3CSV5_9VIBR</name>
<feature type="signal peptide" evidence="1">
    <location>
        <begin position="1"/>
        <end position="21"/>
    </location>
</feature>
<dbReference type="EMBL" id="JAKRRY010000059">
    <property type="protein sequence ID" value="MCW8349063.1"/>
    <property type="molecule type" value="Genomic_DNA"/>
</dbReference>
<keyword evidence="3" id="KW-1185">Reference proteome</keyword>
<gene>
    <name evidence="2" type="ORF">MD535_24030</name>
</gene>
<dbReference type="RefSeq" id="WP_265677703.1">
    <property type="nucleotide sequence ID" value="NZ_JAKRRY010000059.1"/>
</dbReference>
<dbReference type="GO" id="GO:0009289">
    <property type="term" value="C:pilus"/>
    <property type="evidence" value="ECO:0007669"/>
    <property type="project" value="InterPro"/>
</dbReference>
<organism evidence="2 3">
    <name type="scientific">Vibrio qingdaonensis</name>
    <dbReference type="NCBI Taxonomy" id="2829491"/>
    <lineage>
        <taxon>Bacteria</taxon>
        <taxon>Pseudomonadati</taxon>
        <taxon>Pseudomonadota</taxon>
        <taxon>Gammaproteobacteria</taxon>
        <taxon>Vibrionales</taxon>
        <taxon>Vibrionaceae</taxon>
        <taxon>Vibrio</taxon>
    </lineage>
</organism>
<dbReference type="Gene3D" id="2.60.40.2040">
    <property type="entry name" value="CFA/I fimbrial subunit E, pilin domain"/>
    <property type="match status" value="1"/>
</dbReference>
<evidence type="ECO:0000256" key="1">
    <source>
        <dbReference type="SAM" id="SignalP"/>
    </source>
</evidence>
<sequence>MNFKKIALITSLAAISGMTNAATGEQVSQILTVTTTIPSTTFSVAPVTGAWPSTINLNYDEVSNKLSTYTLTLNAKYEAGLSALLVNNAELTSGTNTIPLNIKLDSKALSSNYTSISGVPASASGDNYVLEITGTPGNSQAAGSYSGSIQLLFEDKV</sequence>
<keyword evidence="1" id="KW-0732">Signal</keyword>